<evidence type="ECO:0000313" key="6">
    <source>
        <dbReference type="Proteomes" id="UP000177325"/>
    </source>
</evidence>
<dbReference type="EMBL" id="MFMM01000001">
    <property type="protein sequence ID" value="OGG84829.1"/>
    <property type="molecule type" value="Genomic_DNA"/>
</dbReference>
<keyword evidence="2" id="KW-0645">Protease</keyword>
<gene>
    <name evidence="5" type="ORF">A3G90_01985</name>
</gene>
<proteinExistence type="inferred from homology"/>
<dbReference type="GO" id="GO:0008236">
    <property type="term" value="F:serine-type peptidase activity"/>
    <property type="evidence" value="ECO:0007669"/>
    <property type="project" value="UniProtKB-KW"/>
</dbReference>
<sequence>MTKYILHGGFTKIDNDSNRTFFRELVLDVPDGGSILMVHFASRNENPMQDFDIMKSKIRAEAANKNLNFVYATKEDFVTQIKAADAVYISGGSTNKLLEVLRSYEVLQPLLEGKTVAGSSAGAYAIAKLGASHSEDVMREGMGWAPLRVICHYESSELPPAPGAVQLLLQSSLDLELVILRDCECKVFRF</sequence>
<dbReference type="InterPro" id="IPR029062">
    <property type="entry name" value="Class_I_gatase-like"/>
</dbReference>
<comment type="caution">
    <text evidence="5">The sequence shown here is derived from an EMBL/GenBank/DDBJ whole genome shotgun (WGS) entry which is preliminary data.</text>
</comment>
<dbReference type="InterPro" id="IPR005320">
    <property type="entry name" value="Peptidase_S51"/>
</dbReference>
<organism evidence="5 6">
    <name type="scientific">Candidatus Kaiserbacteria bacterium RIFCSPLOWO2_12_FULL_45_26</name>
    <dbReference type="NCBI Taxonomy" id="1798525"/>
    <lineage>
        <taxon>Bacteria</taxon>
        <taxon>Candidatus Kaiseribacteriota</taxon>
    </lineage>
</organism>
<reference evidence="5 6" key="1">
    <citation type="journal article" date="2016" name="Nat. Commun.">
        <title>Thousands of microbial genomes shed light on interconnected biogeochemical processes in an aquifer system.</title>
        <authorList>
            <person name="Anantharaman K."/>
            <person name="Brown C.T."/>
            <person name="Hug L.A."/>
            <person name="Sharon I."/>
            <person name="Castelle C.J."/>
            <person name="Probst A.J."/>
            <person name="Thomas B.C."/>
            <person name="Singh A."/>
            <person name="Wilkins M.J."/>
            <person name="Karaoz U."/>
            <person name="Brodie E.L."/>
            <person name="Williams K.H."/>
            <person name="Hubbard S.S."/>
            <person name="Banfield J.F."/>
        </authorList>
    </citation>
    <scope>NUCLEOTIDE SEQUENCE [LARGE SCALE GENOMIC DNA]</scope>
</reference>
<dbReference type="Proteomes" id="UP000177325">
    <property type="component" value="Unassembled WGS sequence"/>
</dbReference>
<protein>
    <recommendedName>
        <fullName evidence="7">Peptidase</fullName>
    </recommendedName>
</protein>
<dbReference type="STRING" id="1798525.A3G90_01985"/>
<evidence type="ECO:0000256" key="3">
    <source>
        <dbReference type="ARBA" id="ARBA00022801"/>
    </source>
</evidence>
<dbReference type="Pfam" id="PF03575">
    <property type="entry name" value="Peptidase_S51"/>
    <property type="match status" value="1"/>
</dbReference>
<name>A0A1F6FG45_9BACT</name>
<evidence type="ECO:0000256" key="2">
    <source>
        <dbReference type="ARBA" id="ARBA00022670"/>
    </source>
</evidence>
<keyword evidence="4" id="KW-0720">Serine protease</keyword>
<evidence type="ECO:0000256" key="1">
    <source>
        <dbReference type="ARBA" id="ARBA00006534"/>
    </source>
</evidence>
<evidence type="ECO:0008006" key="7">
    <source>
        <dbReference type="Google" id="ProtNLM"/>
    </source>
</evidence>
<evidence type="ECO:0000313" key="5">
    <source>
        <dbReference type="EMBL" id="OGG84829.1"/>
    </source>
</evidence>
<comment type="similarity">
    <text evidence="1">Belongs to the peptidase S51 family.</text>
</comment>
<dbReference type="SUPFAM" id="SSF52317">
    <property type="entry name" value="Class I glutamine amidotransferase-like"/>
    <property type="match status" value="1"/>
</dbReference>
<accession>A0A1F6FG45</accession>
<keyword evidence="3" id="KW-0378">Hydrolase</keyword>
<evidence type="ECO:0000256" key="4">
    <source>
        <dbReference type="ARBA" id="ARBA00022825"/>
    </source>
</evidence>
<dbReference type="GO" id="GO:0006508">
    <property type="term" value="P:proteolysis"/>
    <property type="evidence" value="ECO:0007669"/>
    <property type="project" value="UniProtKB-KW"/>
</dbReference>
<dbReference type="Gene3D" id="3.40.50.880">
    <property type="match status" value="1"/>
</dbReference>
<dbReference type="AlphaFoldDB" id="A0A1F6FG45"/>